<gene>
    <name evidence="3" type="ORF">L484_010046</name>
</gene>
<dbReference type="InterPro" id="IPR002925">
    <property type="entry name" value="Dienelactn_hydro"/>
</dbReference>
<protein>
    <recommendedName>
        <fullName evidence="2">Dienelactone hydrolase domain-containing protein</fullName>
    </recommendedName>
</protein>
<dbReference type="Proteomes" id="UP000030645">
    <property type="component" value="Unassembled WGS sequence"/>
</dbReference>
<dbReference type="PANTHER" id="PTHR17630">
    <property type="entry name" value="DIENELACTONE HYDROLASE"/>
    <property type="match status" value="1"/>
</dbReference>
<dbReference type="Gene3D" id="3.40.50.1820">
    <property type="entry name" value="alpha/beta hydrolase"/>
    <property type="match status" value="2"/>
</dbReference>
<dbReference type="InterPro" id="IPR029058">
    <property type="entry name" value="AB_hydrolase_fold"/>
</dbReference>
<dbReference type="EMBL" id="KE345231">
    <property type="protein sequence ID" value="EXB95847.1"/>
    <property type="molecule type" value="Genomic_DNA"/>
</dbReference>
<dbReference type="PANTHER" id="PTHR17630:SF97">
    <property type="entry name" value="ENDO-1,31,4-BETA-D-GLUCANASE-LIKE"/>
    <property type="match status" value="1"/>
</dbReference>
<dbReference type="GO" id="GO:0016787">
    <property type="term" value="F:hydrolase activity"/>
    <property type="evidence" value="ECO:0007669"/>
    <property type="project" value="InterPro"/>
</dbReference>
<proteinExistence type="predicted"/>
<name>W9RU12_9ROSA</name>
<dbReference type="SUPFAM" id="SSF53474">
    <property type="entry name" value="alpha/beta-Hydrolases"/>
    <property type="match status" value="2"/>
</dbReference>
<feature type="domain" description="Dienelactone hydrolase" evidence="2">
    <location>
        <begin position="66"/>
        <end position="263"/>
    </location>
</feature>
<dbReference type="eggNOG" id="KOG3043">
    <property type="taxonomic scope" value="Eukaryota"/>
</dbReference>
<feature type="signal peptide" evidence="1">
    <location>
        <begin position="1"/>
        <end position="24"/>
    </location>
</feature>
<reference evidence="4" key="1">
    <citation type="submission" date="2013-01" db="EMBL/GenBank/DDBJ databases">
        <title>Draft Genome Sequence of a Mulberry Tree, Morus notabilis C.K. Schneid.</title>
        <authorList>
            <person name="He N."/>
            <person name="Zhao S."/>
        </authorList>
    </citation>
    <scope>NUCLEOTIDE SEQUENCE</scope>
</reference>
<evidence type="ECO:0000313" key="4">
    <source>
        <dbReference type="Proteomes" id="UP000030645"/>
    </source>
</evidence>
<feature type="domain" description="Dienelactone hydrolase" evidence="2">
    <location>
        <begin position="307"/>
        <end position="525"/>
    </location>
</feature>
<accession>W9RU12</accession>
<evidence type="ECO:0000313" key="3">
    <source>
        <dbReference type="EMBL" id="EXB95847.1"/>
    </source>
</evidence>
<dbReference type="STRING" id="981085.W9RU12"/>
<keyword evidence="4" id="KW-1185">Reference proteome</keyword>
<sequence length="527" mass="57266">MATAKTITFVSFILFISLALHAFAEQSALGPHCGSNPPTLNASSGAGHVEKLGGLDSYVTGFPISKHAVILVSDVYGYQAPNLRKLADKIAAAGFFVAVPDFFHGEPYDPNNTSRPKDAWLNDHRPEKGFEEAKPLIKDLKSKGFSAIGVAGFCWGAKVAIELAKLKNFVQATAILHPSFVTLDDIKEVKVPLGVFGAELDKQYPRELVNQFEEVLRANKIDHFVKIYQGVKHGFTLRYDVQDDLARKRAKEAHKDLLNWFTKNVKVNHHAGFGSGLTKTCPMGAGSAEQPNGSSGAGHVEKLGGLDSYVTGSPNSKLAVLLISDVYGYEAPNLRKLADKIAAAGFFVAVSDFLHGDPYVPNDASRSVSVWIKDHGTDKGFEEAKPVIEGLKSKGFSAIVAAGFCWGAKVVIELAKFTNFIQAAALLHPSFVIVDDIKGMLETLNSKEVKVSTAILGAEHDNLSPPPLVKQFEKVLSAKPEINTFVKIYPGVAHGWTVRYDVKDEAASKRAEEAHKDLLEFFTKHVK</sequence>
<keyword evidence="1" id="KW-0732">Signal</keyword>
<evidence type="ECO:0000259" key="2">
    <source>
        <dbReference type="Pfam" id="PF01738"/>
    </source>
</evidence>
<dbReference type="AlphaFoldDB" id="W9RU12"/>
<evidence type="ECO:0000256" key="1">
    <source>
        <dbReference type="SAM" id="SignalP"/>
    </source>
</evidence>
<organism evidence="3 4">
    <name type="scientific">Morus notabilis</name>
    <dbReference type="NCBI Taxonomy" id="981085"/>
    <lineage>
        <taxon>Eukaryota</taxon>
        <taxon>Viridiplantae</taxon>
        <taxon>Streptophyta</taxon>
        <taxon>Embryophyta</taxon>
        <taxon>Tracheophyta</taxon>
        <taxon>Spermatophyta</taxon>
        <taxon>Magnoliopsida</taxon>
        <taxon>eudicotyledons</taxon>
        <taxon>Gunneridae</taxon>
        <taxon>Pentapetalae</taxon>
        <taxon>rosids</taxon>
        <taxon>fabids</taxon>
        <taxon>Rosales</taxon>
        <taxon>Moraceae</taxon>
        <taxon>Moreae</taxon>
        <taxon>Morus</taxon>
    </lineage>
</organism>
<dbReference type="Pfam" id="PF01738">
    <property type="entry name" value="DLH"/>
    <property type="match status" value="2"/>
</dbReference>
<feature type="chain" id="PRO_5004929875" description="Dienelactone hydrolase domain-containing protein" evidence="1">
    <location>
        <begin position="25"/>
        <end position="527"/>
    </location>
</feature>